<evidence type="ECO:0000259" key="3">
    <source>
        <dbReference type="Pfam" id="PF03413"/>
    </source>
</evidence>
<evidence type="ECO:0000256" key="1">
    <source>
        <dbReference type="SAM" id="MobiDB-lite"/>
    </source>
</evidence>
<gene>
    <name evidence="4" type="ORF">P7H59_04890</name>
</gene>
<evidence type="ECO:0000256" key="2">
    <source>
        <dbReference type="SAM" id="SignalP"/>
    </source>
</evidence>
<dbReference type="PROSITE" id="PS51257">
    <property type="entry name" value="PROKAR_LIPOPROTEIN"/>
    <property type="match status" value="1"/>
</dbReference>
<protein>
    <submittedName>
        <fullName evidence="4">PepSY domain-containing protein</fullName>
    </submittedName>
</protein>
<evidence type="ECO:0000313" key="5">
    <source>
        <dbReference type="Proteomes" id="UP001265301"/>
    </source>
</evidence>
<keyword evidence="2" id="KW-0732">Signal</keyword>
<feature type="domain" description="PepSY" evidence="3">
    <location>
        <begin position="138"/>
        <end position="196"/>
    </location>
</feature>
<dbReference type="Proteomes" id="UP001265301">
    <property type="component" value="Unassembled WGS sequence"/>
</dbReference>
<dbReference type="Gene3D" id="3.10.450.40">
    <property type="match status" value="2"/>
</dbReference>
<feature type="compositionally biased region" description="Basic and acidic residues" evidence="1">
    <location>
        <begin position="105"/>
        <end position="126"/>
    </location>
</feature>
<proteinExistence type="predicted"/>
<evidence type="ECO:0000313" key="4">
    <source>
        <dbReference type="EMBL" id="MDT2827792.1"/>
    </source>
</evidence>
<feature type="region of interest" description="Disordered" evidence="1">
    <location>
        <begin position="22"/>
        <end position="51"/>
    </location>
</feature>
<feature type="region of interest" description="Disordered" evidence="1">
    <location>
        <begin position="180"/>
        <end position="200"/>
    </location>
</feature>
<organism evidence="4 5">
    <name type="scientific">Enterococcus viikkiensis</name>
    <dbReference type="NCBI Taxonomy" id="930854"/>
    <lineage>
        <taxon>Bacteria</taxon>
        <taxon>Bacillati</taxon>
        <taxon>Bacillota</taxon>
        <taxon>Bacilli</taxon>
        <taxon>Lactobacillales</taxon>
        <taxon>Enterococcaceae</taxon>
        <taxon>Enterococcus</taxon>
    </lineage>
</organism>
<dbReference type="RefSeq" id="WP_311818817.1">
    <property type="nucleotide sequence ID" value="NZ_JARQBN010000006.1"/>
</dbReference>
<dbReference type="EMBL" id="JARQBN010000006">
    <property type="protein sequence ID" value="MDT2827792.1"/>
    <property type="molecule type" value="Genomic_DNA"/>
</dbReference>
<feature type="signal peptide" evidence="2">
    <location>
        <begin position="1"/>
        <end position="18"/>
    </location>
</feature>
<feature type="domain" description="PepSY" evidence="3">
    <location>
        <begin position="54"/>
        <end position="106"/>
    </location>
</feature>
<feature type="chain" id="PRO_5046865361" evidence="2">
    <location>
        <begin position="19"/>
        <end position="200"/>
    </location>
</feature>
<sequence>MKKIIIFGLSLGFIGGLAGCGSEPTDSANSNTAQTTSQSSQSQASSEGNAQSFKVSVEEAIKAYQEAYPNSDVTSLDLESSLGKYVYKIEGVDDEKEYEMTVNADTKDMSKEREEMLDAEDKNGAKRKEDKLELNKLLSVEKVSALAVEHVGKGEATEWGLDKDLGTTYWEVKVKDGQKETEVKVDAQSGKILESETDDE</sequence>
<feature type="region of interest" description="Disordered" evidence="1">
    <location>
        <begin position="100"/>
        <end position="126"/>
    </location>
</feature>
<reference evidence="4 5" key="1">
    <citation type="submission" date="2023-03" db="EMBL/GenBank/DDBJ databases">
        <authorList>
            <person name="Shen W."/>
            <person name="Cai J."/>
        </authorList>
    </citation>
    <scope>NUCLEOTIDE SEQUENCE [LARGE SCALE GENOMIC DNA]</scope>
    <source>
        <strain evidence="4 5">B101</strain>
    </source>
</reference>
<accession>A0ABU3FP96</accession>
<dbReference type="InterPro" id="IPR025711">
    <property type="entry name" value="PepSY"/>
</dbReference>
<name>A0ABU3FP96_9ENTE</name>
<keyword evidence="5" id="KW-1185">Reference proteome</keyword>
<comment type="caution">
    <text evidence="4">The sequence shown here is derived from an EMBL/GenBank/DDBJ whole genome shotgun (WGS) entry which is preliminary data.</text>
</comment>
<feature type="compositionally biased region" description="Low complexity" evidence="1">
    <location>
        <begin position="27"/>
        <end position="51"/>
    </location>
</feature>
<dbReference type="Pfam" id="PF03413">
    <property type="entry name" value="PepSY"/>
    <property type="match status" value="2"/>
</dbReference>